<gene>
    <name evidence="2" type="ORF">HYDPIDRAFT_175200</name>
</gene>
<evidence type="ECO:0000256" key="1">
    <source>
        <dbReference type="SAM" id="MobiDB-lite"/>
    </source>
</evidence>
<feature type="region of interest" description="Disordered" evidence="1">
    <location>
        <begin position="261"/>
        <end position="283"/>
    </location>
</feature>
<protein>
    <submittedName>
        <fullName evidence="2">Uncharacterized protein</fullName>
    </submittedName>
</protein>
<accession>A0A0C9WAZ4</accession>
<evidence type="ECO:0000313" key="2">
    <source>
        <dbReference type="EMBL" id="KIJ65178.1"/>
    </source>
</evidence>
<dbReference type="AlphaFoldDB" id="A0A0C9WAZ4"/>
<name>A0A0C9WAZ4_9AGAM</name>
<proteinExistence type="predicted"/>
<reference evidence="2 3" key="1">
    <citation type="submission" date="2014-04" db="EMBL/GenBank/DDBJ databases">
        <title>Evolutionary Origins and Diversification of the Mycorrhizal Mutualists.</title>
        <authorList>
            <consortium name="DOE Joint Genome Institute"/>
            <consortium name="Mycorrhizal Genomics Consortium"/>
            <person name="Kohler A."/>
            <person name="Kuo A."/>
            <person name="Nagy L.G."/>
            <person name="Floudas D."/>
            <person name="Copeland A."/>
            <person name="Barry K.W."/>
            <person name="Cichocki N."/>
            <person name="Veneault-Fourrey C."/>
            <person name="LaButti K."/>
            <person name="Lindquist E.A."/>
            <person name="Lipzen A."/>
            <person name="Lundell T."/>
            <person name="Morin E."/>
            <person name="Murat C."/>
            <person name="Riley R."/>
            <person name="Ohm R."/>
            <person name="Sun H."/>
            <person name="Tunlid A."/>
            <person name="Henrissat B."/>
            <person name="Grigoriev I.V."/>
            <person name="Hibbett D.S."/>
            <person name="Martin F."/>
        </authorList>
    </citation>
    <scope>NUCLEOTIDE SEQUENCE [LARGE SCALE GENOMIC DNA]</scope>
    <source>
        <strain evidence="2 3">MD-312</strain>
    </source>
</reference>
<dbReference type="HOGENOM" id="CLU_069659_0_0_1"/>
<feature type="region of interest" description="Disordered" evidence="1">
    <location>
        <begin position="71"/>
        <end position="122"/>
    </location>
</feature>
<organism evidence="2 3">
    <name type="scientific">Hydnomerulius pinastri MD-312</name>
    <dbReference type="NCBI Taxonomy" id="994086"/>
    <lineage>
        <taxon>Eukaryota</taxon>
        <taxon>Fungi</taxon>
        <taxon>Dikarya</taxon>
        <taxon>Basidiomycota</taxon>
        <taxon>Agaricomycotina</taxon>
        <taxon>Agaricomycetes</taxon>
        <taxon>Agaricomycetidae</taxon>
        <taxon>Boletales</taxon>
        <taxon>Boletales incertae sedis</taxon>
        <taxon>Leucogyrophana</taxon>
    </lineage>
</organism>
<feature type="region of interest" description="Disordered" evidence="1">
    <location>
        <begin position="175"/>
        <end position="218"/>
    </location>
</feature>
<evidence type="ECO:0000313" key="3">
    <source>
        <dbReference type="Proteomes" id="UP000053820"/>
    </source>
</evidence>
<keyword evidence="3" id="KW-1185">Reference proteome</keyword>
<sequence>MTVTSVAQANSKTAEFARLFDLFDRVATRRARAIAGNTSEAISADDIAAVPAEFAPVLKNLSTILSIRAQRDEERERRTQAKPCGRPRRNTVAITPSHGDGAPRAQVLEPSEETEEDVESPSFPLEERYPFTFKLMLHKLYELDEWAEKVKSAVEASKSQFKPLAERVQSMVREATGKERVEKRSVTRSRSQSVIAPGAKSKLSPRERATSSAQTEGNRVLKKRCIGRRKSVSGPMATGVWVYDAAISAVEVTGPRPSVEITLSAPKDANSPTENRSRHRSLAGLEGIQARETARRKVKIAVPLLREDND</sequence>
<feature type="compositionally biased region" description="Acidic residues" evidence="1">
    <location>
        <begin position="110"/>
        <end position="119"/>
    </location>
</feature>
<feature type="compositionally biased region" description="Basic and acidic residues" evidence="1">
    <location>
        <begin position="175"/>
        <end position="185"/>
    </location>
</feature>
<dbReference type="OrthoDB" id="3067134at2759"/>
<dbReference type="EMBL" id="KN839844">
    <property type="protein sequence ID" value="KIJ65178.1"/>
    <property type="molecule type" value="Genomic_DNA"/>
</dbReference>
<dbReference type="Proteomes" id="UP000053820">
    <property type="component" value="Unassembled WGS sequence"/>
</dbReference>